<dbReference type="GO" id="GO:0000981">
    <property type="term" value="F:DNA-binding transcription factor activity, RNA polymerase II-specific"/>
    <property type="evidence" value="ECO:0007669"/>
    <property type="project" value="InterPro"/>
</dbReference>
<dbReference type="PANTHER" id="PTHR46910:SF3">
    <property type="entry name" value="HALOTOLERANCE PROTEIN 9-RELATED"/>
    <property type="match status" value="1"/>
</dbReference>
<dbReference type="CDD" id="cd00067">
    <property type="entry name" value="GAL4"/>
    <property type="match status" value="1"/>
</dbReference>
<protein>
    <recommendedName>
        <fullName evidence="6">Zn(2)-C6 fungal-type domain-containing protein</fullName>
    </recommendedName>
</protein>
<dbReference type="Pfam" id="PF00172">
    <property type="entry name" value="Zn_clus"/>
    <property type="match status" value="1"/>
</dbReference>
<dbReference type="SUPFAM" id="SSF57701">
    <property type="entry name" value="Zn2/Cys6 DNA-binding domain"/>
    <property type="match status" value="1"/>
</dbReference>
<dbReference type="CDD" id="cd12148">
    <property type="entry name" value="fungal_TF_MHR"/>
    <property type="match status" value="1"/>
</dbReference>
<evidence type="ECO:0000256" key="2">
    <source>
        <dbReference type="ARBA" id="ARBA00022723"/>
    </source>
</evidence>
<feature type="domain" description="Zn(2)-C6 fungal-type" evidence="6">
    <location>
        <begin position="6"/>
        <end position="35"/>
    </location>
</feature>
<comment type="subcellular location">
    <subcellularLocation>
        <location evidence="1">Nucleus</location>
    </subcellularLocation>
</comment>
<keyword evidence="2" id="KW-0479">Metal-binding</keyword>
<gene>
    <name evidence="7" type="ORF">HK103_002468</name>
</gene>
<comment type="caution">
    <text evidence="7">The sequence shown here is derived from an EMBL/GenBank/DDBJ whole genome shotgun (WGS) entry which is preliminary data.</text>
</comment>
<dbReference type="GO" id="GO:0005634">
    <property type="term" value="C:nucleus"/>
    <property type="evidence" value="ECO:0007669"/>
    <property type="project" value="UniProtKB-SubCell"/>
</dbReference>
<dbReference type="GO" id="GO:0003677">
    <property type="term" value="F:DNA binding"/>
    <property type="evidence" value="ECO:0007669"/>
    <property type="project" value="UniProtKB-KW"/>
</dbReference>
<keyword evidence="5" id="KW-0175">Coiled coil</keyword>
<name>A0AAD5U9A3_9FUNG</name>
<dbReference type="PANTHER" id="PTHR46910">
    <property type="entry name" value="TRANSCRIPTION FACTOR PDR1"/>
    <property type="match status" value="1"/>
</dbReference>
<keyword evidence="3" id="KW-0238">DNA-binding</keyword>
<keyword evidence="4" id="KW-0539">Nucleus</keyword>
<reference evidence="7" key="1">
    <citation type="submission" date="2020-05" db="EMBL/GenBank/DDBJ databases">
        <title>Phylogenomic resolution of chytrid fungi.</title>
        <authorList>
            <person name="Stajich J.E."/>
            <person name="Amses K."/>
            <person name="Simmons R."/>
            <person name="Seto K."/>
            <person name="Myers J."/>
            <person name="Bonds A."/>
            <person name="Quandt C.A."/>
            <person name="Barry K."/>
            <person name="Liu P."/>
            <person name="Grigoriev I."/>
            <person name="Longcore J.E."/>
            <person name="James T.Y."/>
        </authorList>
    </citation>
    <scope>NUCLEOTIDE SEQUENCE</scope>
    <source>
        <strain evidence="7">PLAUS21</strain>
    </source>
</reference>
<evidence type="ECO:0000256" key="5">
    <source>
        <dbReference type="SAM" id="Coils"/>
    </source>
</evidence>
<evidence type="ECO:0000259" key="6">
    <source>
        <dbReference type="PROSITE" id="PS50048"/>
    </source>
</evidence>
<dbReference type="Gene3D" id="4.10.240.10">
    <property type="entry name" value="Zn(2)-C6 fungal-type DNA-binding domain"/>
    <property type="match status" value="1"/>
</dbReference>
<dbReference type="AlphaFoldDB" id="A0AAD5U9A3"/>
<dbReference type="SMART" id="SM00066">
    <property type="entry name" value="GAL4"/>
    <property type="match status" value="1"/>
</dbReference>
<dbReference type="EMBL" id="JADGKB010000188">
    <property type="protein sequence ID" value="KAJ3251308.1"/>
    <property type="molecule type" value="Genomic_DNA"/>
</dbReference>
<dbReference type="GO" id="GO:0008270">
    <property type="term" value="F:zinc ion binding"/>
    <property type="evidence" value="ECO:0007669"/>
    <property type="project" value="InterPro"/>
</dbReference>
<organism evidence="7 8">
    <name type="scientific">Boothiomyces macroporosus</name>
    <dbReference type="NCBI Taxonomy" id="261099"/>
    <lineage>
        <taxon>Eukaryota</taxon>
        <taxon>Fungi</taxon>
        <taxon>Fungi incertae sedis</taxon>
        <taxon>Chytridiomycota</taxon>
        <taxon>Chytridiomycota incertae sedis</taxon>
        <taxon>Chytridiomycetes</taxon>
        <taxon>Rhizophydiales</taxon>
        <taxon>Terramycetaceae</taxon>
        <taxon>Boothiomyces</taxon>
    </lineage>
</organism>
<dbReference type="InterPro" id="IPR001138">
    <property type="entry name" value="Zn2Cys6_DnaBD"/>
</dbReference>
<evidence type="ECO:0000313" key="7">
    <source>
        <dbReference type="EMBL" id="KAJ3251308.1"/>
    </source>
</evidence>
<feature type="coiled-coil region" evidence="5">
    <location>
        <begin position="31"/>
        <end position="58"/>
    </location>
</feature>
<evidence type="ECO:0000256" key="4">
    <source>
        <dbReference type="ARBA" id="ARBA00023242"/>
    </source>
</evidence>
<proteinExistence type="predicted"/>
<dbReference type="Proteomes" id="UP001210925">
    <property type="component" value="Unassembled WGS sequence"/>
</dbReference>
<dbReference type="InterPro" id="IPR050987">
    <property type="entry name" value="AtrR-like"/>
</dbReference>
<sequence length="519" mass="60389">MLPQRSCDVCVKRKRKCDLKQPCSFCSSRKVKCIYSKQEQLESQYKLLEERIRKLELLLILPFRNSWECSGQNPNRSIPVFQIPESVEKELFEKDHDNLLRLRISRYPITYFYTTLEFLVLSSRQSPPLKYALYATGSLFLTDKTLIPSFLKDRVELANVFLEKAKTFNFYEKNDPLNVLALSEIVLTLIQLNRVEEARLYIKKAFMYANFIGMTNEFTLMGLSSFDYEKENIRGIWWNIYSLAIFLGVGCDFKFDLYLPSNFLFESGTTQDELGPQLLNSDEWYTCSIPNQSFSAQRLILKKIQGTAKDDQYIVGCIAASLDEWIIHTKGLFQKHINLLIQRNVEKPYLTWYVIYTNLAFNFLRIELVMAKFIRKILEGKNAFEILHVGEALSAALNNGNILQLIQYFNPTFDHLIGYIGVMMFPTAFFLQCMVKIPALKSGIEVEKVKCAYKTHLDLFFLYESAFQREATYVRLLKRMEDLDLYNSILTFGELKSFGNELAVQRPKAQHVDVFATSL</sequence>
<keyword evidence="8" id="KW-1185">Reference proteome</keyword>
<dbReference type="PROSITE" id="PS50048">
    <property type="entry name" value="ZN2_CY6_FUNGAL_2"/>
    <property type="match status" value="1"/>
</dbReference>
<accession>A0AAD5U9A3</accession>
<evidence type="ECO:0000256" key="1">
    <source>
        <dbReference type="ARBA" id="ARBA00004123"/>
    </source>
</evidence>
<evidence type="ECO:0000313" key="8">
    <source>
        <dbReference type="Proteomes" id="UP001210925"/>
    </source>
</evidence>
<evidence type="ECO:0000256" key="3">
    <source>
        <dbReference type="ARBA" id="ARBA00023125"/>
    </source>
</evidence>
<dbReference type="InterPro" id="IPR036864">
    <property type="entry name" value="Zn2-C6_fun-type_DNA-bd_sf"/>
</dbReference>